<accession>A0A6V6Z7R9</accession>
<evidence type="ECO:0000313" key="3">
    <source>
        <dbReference type="Proteomes" id="UP000530060"/>
    </source>
</evidence>
<feature type="transmembrane region" description="Helical" evidence="1">
    <location>
        <begin position="7"/>
        <end position="27"/>
    </location>
</feature>
<keyword evidence="1" id="KW-0812">Transmembrane</keyword>
<dbReference type="Proteomes" id="UP000530060">
    <property type="component" value="Unassembled WGS sequence"/>
</dbReference>
<evidence type="ECO:0000313" key="2">
    <source>
        <dbReference type="EMBL" id="CAD0007695.1"/>
    </source>
</evidence>
<reference evidence="2 3" key="1">
    <citation type="submission" date="2020-06" db="EMBL/GenBank/DDBJ databases">
        <authorList>
            <person name="Criscuolo A."/>
        </authorList>
    </citation>
    <scope>NUCLEOTIDE SEQUENCE [LARGE SCALE GENOMIC DNA]</scope>
    <source>
        <strain evidence="3">CIP 111411</strain>
    </source>
</reference>
<comment type="caution">
    <text evidence="2">The sequence shown here is derived from an EMBL/GenBank/DDBJ whole genome shotgun (WGS) entry which is preliminary data.</text>
</comment>
<dbReference type="RefSeq" id="WP_180910146.1">
    <property type="nucleotide sequence ID" value="NZ_CAIJDP010000083.1"/>
</dbReference>
<evidence type="ECO:0000256" key="1">
    <source>
        <dbReference type="SAM" id="Phobius"/>
    </source>
</evidence>
<keyword evidence="1" id="KW-0472">Membrane</keyword>
<dbReference type="AlphaFoldDB" id="A0A6V6Z7R9"/>
<dbReference type="EMBL" id="CAIJDP010000083">
    <property type="protein sequence ID" value="CAD0007695.1"/>
    <property type="molecule type" value="Genomic_DNA"/>
</dbReference>
<proteinExistence type="predicted"/>
<feature type="transmembrane region" description="Helical" evidence="1">
    <location>
        <begin position="47"/>
        <end position="73"/>
    </location>
</feature>
<organism evidence="2 3">
    <name type="scientific">Flavobacterium salmonis</name>
    <dbReference type="NCBI Taxonomy" id="2654844"/>
    <lineage>
        <taxon>Bacteria</taxon>
        <taxon>Pseudomonadati</taxon>
        <taxon>Bacteroidota</taxon>
        <taxon>Flavobacteriia</taxon>
        <taxon>Flavobacteriales</taxon>
        <taxon>Flavobacteriaceae</taxon>
        <taxon>Flavobacterium</taxon>
    </lineage>
</organism>
<protein>
    <submittedName>
        <fullName evidence="2">Uncharacterized protein</fullName>
    </submittedName>
</protein>
<keyword evidence="3" id="KW-1185">Reference proteome</keyword>
<sequence>MKFITAIIKHLIWLFLSVFSGMAWMRIELGKPINATGFFAIFNGLDVLIMICIGGVIGLISVIPFVLIDLCYIRRKIETKLNQNIIRISSIIILSAMITFIHYVLEFTLDWI</sequence>
<gene>
    <name evidence="2" type="ORF">FLAT13_03990</name>
</gene>
<name>A0A6V6Z7R9_9FLAO</name>
<feature type="transmembrane region" description="Helical" evidence="1">
    <location>
        <begin position="85"/>
        <end position="105"/>
    </location>
</feature>
<keyword evidence="1" id="KW-1133">Transmembrane helix</keyword>